<evidence type="ECO:0000313" key="2">
    <source>
        <dbReference type="Proteomes" id="UP000641932"/>
    </source>
</evidence>
<reference evidence="1" key="1">
    <citation type="journal article" date="2014" name="Int. J. Syst. Evol. Microbiol.">
        <title>Complete genome sequence of Corynebacterium casei LMG S-19264T (=DSM 44701T), isolated from a smear-ripened cheese.</title>
        <authorList>
            <consortium name="US DOE Joint Genome Institute (JGI-PGF)"/>
            <person name="Walter F."/>
            <person name="Albersmeier A."/>
            <person name="Kalinowski J."/>
            <person name="Ruckert C."/>
        </authorList>
    </citation>
    <scope>NUCLEOTIDE SEQUENCE</scope>
    <source>
        <strain evidence="1">CGMCC 4.7201</strain>
    </source>
</reference>
<sequence length="59" mass="6112">MRCALPGPADSRPSTLPGAVPGVACRRAACEKESWAIGTQCVIGVTDNRLKASCSPARK</sequence>
<organism evidence="1 2">
    <name type="scientific">Wenjunlia tyrosinilytica</name>
    <dbReference type="NCBI Taxonomy" id="1544741"/>
    <lineage>
        <taxon>Bacteria</taxon>
        <taxon>Bacillati</taxon>
        <taxon>Actinomycetota</taxon>
        <taxon>Actinomycetes</taxon>
        <taxon>Kitasatosporales</taxon>
        <taxon>Streptomycetaceae</taxon>
        <taxon>Wenjunlia</taxon>
    </lineage>
</organism>
<dbReference type="EMBL" id="BMMS01000013">
    <property type="protein sequence ID" value="GGO89322.1"/>
    <property type="molecule type" value="Genomic_DNA"/>
</dbReference>
<keyword evidence="2" id="KW-1185">Reference proteome</keyword>
<dbReference type="Proteomes" id="UP000641932">
    <property type="component" value="Unassembled WGS sequence"/>
</dbReference>
<reference evidence="1" key="2">
    <citation type="submission" date="2020-09" db="EMBL/GenBank/DDBJ databases">
        <authorList>
            <person name="Sun Q."/>
            <person name="Zhou Y."/>
        </authorList>
    </citation>
    <scope>NUCLEOTIDE SEQUENCE</scope>
    <source>
        <strain evidence="1">CGMCC 4.7201</strain>
    </source>
</reference>
<dbReference type="AlphaFoldDB" id="A0A918DXY5"/>
<evidence type="ECO:0000313" key="1">
    <source>
        <dbReference type="EMBL" id="GGO89322.1"/>
    </source>
</evidence>
<gene>
    <name evidence="1" type="ORF">GCM10012280_32150</name>
</gene>
<proteinExistence type="predicted"/>
<comment type="caution">
    <text evidence="1">The sequence shown here is derived from an EMBL/GenBank/DDBJ whole genome shotgun (WGS) entry which is preliminary data.</text>
</comment>
<accession>A0A918DXY5</accession>
<protein>
    <submittedName>
        <fullName evidence="1">Uncharacterized protein</fullName>
    </submittedName>
</protein>
<name>A0A918DXY5_9ACTN</name>